<feature type="signal peptide" evidence="8">
    <location>
        <begin position="1"/>
        <end position="22"/>
    </location>
</feature>
<evidence type="ECO:0000256" key="4">
    <source>
        <dbReference type="ARBA" id="ARBA00023235"/>
    </source>
</evidence>
<organism evidence="10 11">
    <name type="scientific">Spelaeicoccus albus</name>
    <dbReference type="NCBI Taxonomy" id="1280376"/>
    <lineage>
        <taxon>Bacteria</taxon>
        <taxon>Bacillati</taxon>
        <taxon>Actinomycetota</taxon>
        <taxon>Actinomycetes</taxon>
        <taxon>Micrococcales</taxon>
        <taxon>Brevibacteriaceae</taxon>
        <taxon>Spelaeicoccus</taxon>
    </lineage>
</organism>
<dbReference type="PANTHER" id="PTHR43811">
    <property type="entry name" value="FKBP-TYPE PEPTIDYL-PROLYL CIS-TRANS ISOMERASE FKPA"/>
    <property type="match status" value="1"/>
</dbReference>
<evidence type="ECO:0000256" key="5">
    <source>
        <dbReference type="PROSITE-ProRule" id="PRU00277"/>
    </source>
</evidence>
<keyword evidence="8" id="KW-0732">Signal</keyword>
<accession>A0A7Z0D3X5</accession>
<dbReference type="PANTHER" id="PTHR43811:SF19">
    <property type="entry name" value="39 KDA FK506-BINDING NUCLEAR PROTEIN"/>
    <property type="match status" value="1"/>
</dbReference>
<comment type="catalytic activity">
    <reaction evidence="1 5 6">
        <text>[protein]-peptidylproline (omega=180) = [protein]-peptidylproline (omega=0)</text>
        <dbReference type="Rhea" id="RHEA:16237"/>
        <dbReference type="Rhea" id="RHEA-COMP:10747"/>
        <dbReference type="Rhea" id="RHEA-COMP:10748"/>
        <dbReference type="ChEBI" id="CHEBI:83833"/>
        <dbReference type="ChEBI" id="CHEBI:83834"/>
        <dbReference type="EC" id="5.2.1.8"/>
    </reaction>
</comment>
<reference evidence="10 11" key="1">
    <citation type="submission" date="2020-07" db="EMBL/GenBank/DDBJ databases">
        <title>Sequencing the genomes of 1000 actinobacteria strains.</title>
        <authorList>
            <person name="Klenk H.-P."/>
        </authorList>
    </citation>
    <scope>NUCLEOTIDE SEQUENCE [LARGE SCALE GENOMIC DNA]</scope>
    <source>
        <strain evidence="10 11">DSM 26341</strain>
    </source>
</reference>
<name>A0A7Z0D3X5_9MICO</name>
<dbReference type="AlphaFoldDB" id="A0A7Z0D3X5"/>
<dbReference type="Proteomes" id="UP000539111">
    <property type="component" value="Unassembled WGS sequence"/>
</dbReference>
<evidence type="ECO:0000256" key="3">
    <source>
        <dbReference type="ARBA" id="ARBA00023110"/>
    </source>
</evidence>
<evidence type="ECO:0000256" key="8">
    <source>
        <dbReference type="SAM" id="SignalP"/>
    </source>
</evidence>
<proteinExistence type="inferred from homology"/>
<evidence type="ECO:0000256" key="7">
    <source>
        <dbReference type="SAM" id="MobiDB-lite"/>
    </source>
</evidence>
<feature type="compositionally biased region" description="Low complexity" evidence="7">
    <location>
        <begin position="22"/>
        <end position="40"/>
    </location>
</feature>
<protein>
    <recommendedName>
        <fullName evidence="6">Peptidyl-prolyl cis-trans isomerase</fullName>
        <ecNumber evidence="6">5.2.1.8</ecNumber>
    </recommendedName>
</protein>
<evidence type="ECO:0000259" key="9">
    <source>
        <dbReference type="PROSITE" id="PS50059"/>
    </source>
</evidence>
<dbReference type="EMBL" id="JACBZP010000001">
    <property type="protein sequence ID" value="NYI68411.1"/>
    <property type="molecule type" value="Genomic_DNA"/>
</dbReference>
<dbReference type="PROSITE" id="PS51257">
    <property type="entry name" value="PROKAR_LIPOPROTEIN"/>
    <property type="match status" value="1"/>
</dbReference>
<comment type="similarity">
    <text evidence="2 6">Belongs to the FKBP-type PPIase family.</text>
</comment>
<dbReference type="InterPro" id="IPR046357">
    <property type="entry name" value="PPIase_dom_sf"/>
</dbReference>
<dbReference type="PROSITE" id="PS50059">
    <property type="entry name" value="FKBP_PPIASE"/>
    <property type="match status" value="1"/>
</dbReference>
<dbReference type="GO" id="GO:0003755">
    <property type="term" value="F:peptidyl-prolyl cis-trans isomerase activity"/>
    <property type="evidence" value="ECO:0007669"/>
    <property type="project" value="UniProtKB-UniRule"/>
</dbReference>
<evidence type="ECO:0000256" key="6">
    <source>
        <dbReference type="RuleBase" id="RU003915"/>
    </source>
</evidence>
<comment type="caution">
    <text evidence="10">The sequence shown here is derived from an EMBL/GenBank/DDBJ whole genome shotgun (WGS) entry which is preliminary data.</text>
</comment>
<dbReference type="RefSeq" id="WP_179428764.1">
    <property type="nucleotide sequence ID" value="NZ_JACBZP010000001.1"/>
</dbReference>
<feature type="region of interest" description="Disordered" evidence="7">
    <location>
        <begin position="22"/>
        <end position="44"/>
    </location>
</feature>
<dbReference type="InterPro" id="IPR001179">
    <property type="entry name" value="PPIase_FKBP_dom"/>
</dbReference>
<feature type="domain" description="PPIase FKBP-type" evidence="9">
    <location>
        <begin position="228"/>
        <end position="318"/>
    </location>
</feature>
<keyword evidence="3 5" id="KW-0697">Rotamase</keyword>
<keyword evidence="11" id="KW-1185">Reference proteome</keyword>
<dbReference type="Gene3D" id="3.10.50.40">
    <property type="match status" value="2"/>
</dbReference>
<sequence>MRRSVIAGLLAAVLVVSGCSNGNDDASSSPSPSTGSSAVSAKDAKSHGIGDITVAGKSGKEPTVDFKAPLVAKDSSKIVHRGKGKPVKKGQLVSANMTMVSGNTGKTLQSNYGLKKSAQFPMDSKQISPALFKAVKGANIGSRILLLLNASAQQGQPQQTLVYVIDVTGAKTIPTRAKGTSVPPKKGLPKVKLAKDGKPSISVPKSKAPTKLTVQPLIKGKGKVVKAGDNLTVKYTGVLWKNGKEFDSSWGKSPSTYTVQNIGQARVIKGWNKGLVGQTVGSQVLLVVPPSMGYGKDDNNGIPGGSTLVFVVDILSADS</sequence>
<evidence type="ECO:0000313" key="10">
    <source>
        <dbReference type="EMBL" id="NYI68411.1"/>
    </source>
</evidence>
<dbReference type="SUPFAM" id="SSF54534">
    <property type="entry name" value="FKBP-like"/>
    <property type="match status" value="2"/>
</dbReference>
<evidence type="ECO:0000256" key="2">
    <source>
        <dbReference type="ARBA" id="ARBA00006577"/>
    </source>
</evidence>
<evidence type="ECO:0000256" key="1">
    <source>
        <dbReference type="ARBA" id="ARBA00000971"/>
    </source>
</evidence>
<feature type="chain" id="PRO_5038885611" description="Peptidyl-prolyl cis-trans isomerase" evidence="8">
    <location>
        <begin position="23"/>
        <end position="319"/>
    </location>
</feature>
<dbReference type="Pfam" id="PF00254">
    <property type="entry name" value="FKBP_C"/>
    <property type="match status" value="1"/>
</dbReference>
<keyword evidence="4 5" id="KW-0413">Isomerase</keyword>
<evidence type="ECO:0000313" key="11">
    <source>
        <dbReference type="Proteomes" id="UP000539111"/>
    </source>
</evidence>
<gene>
    <name evidence="10" type="ORF">BJY26_002717</name>
</gene>
<dbReference type="EC" id="5.2.1.8" evidence="6"/>